<dbReference type="eggNOG" id="ENOG502S4EW">
    <property type="taxonomic scope" value="Eukaryota"/>
</dbReference>
<dbReference type="GeneID" id="5894281"/>
<organism evidence="1 2">
    <name type="scientific">Monosiga brevicollis</name>
    <name type="common">Choanoflagellate</name>
    <dbReference type="NCBI Taxonomy" id="81824"/>
    <lineage>
        <taxon>Eukaryota</taxon>
        <taxon>Choanoflagellata</taxon>
        <taxon>Craspedida</taxon>
        <taxon>Salpingoecidae</taxon>
        <taxon>Monosiga</taxon>
    </lineage>
</organism>
<dbReference type="KEGG" id="mbr:MONBRDRAFT_11218"/>
<accession>A9V8K1</accession>
<dbReference type="Proteomes" id="UP000001357">
    <property type="component" value="Unassembled WGS sequence"/>
</dbReference>
<sequence length="361" mass="41005">MSNRSHRGLSLPRDFKHFTSQRRHACSIDTAHGYLKLRKRFYINDVGRARKVRRFHQSPVRQVQRSSTRAITKDDKVSQLIGHVACSFAKPSKRTGQEKLSDALSILGEAEEADSTAQQAAQKACRLHAEDLAELRIGSEEIHIQGRVIRSLHMIREGLRLEQSALWDDENLLMDLVWDSVDAYHEAIFVSDGADLAQEAEAIARLGIIYSKILKQPVRGKNYCVKALNLASSLHPRVFTFVPWHQTASDIVKAYQEELVARERSAWEAKRKPYLEKLAPELKKLEEASTEGLDSLIDMIYDKHPPLNKKHTKPTAEGKKRIQHAIRHYHPDKGNVSEETKVLLEEITKLLTAHLNAAKGL</sequence>
<keyword evidence="2" id="KW-1185">Reference proteome</keyword>
<dbReference type="AlphaFoldDB" id="A9V8K1"/>
<evidence type="ECO:0008006" key="3">
    <source>
        <dbReference type="Google" id="ProtNLM"/>
    </source>
</evidence>
<reference evidence="1 2" key="1">
    <citation type="journal article" date="2008" name="Nature">
        <title>The genome of the choanoflagellate Monosiga brevicollis and the origin of metazoans.</title>
        <authorList>
            <consortium name="JGI Sequencing"/>
            <person name="King N."/>
            <person name="Westbrook M.J."/>
            <person name="Young S.L."/>
            <person name="Kuo A."/>
            <person name="Abedin M."/>
            <person name="Chapman J."/>
            <person name="Fairclough S."/>
            <person name="Hellsten U."/>
            <person name="Isogai Y."/>
            <person name="Letunic I."/>
            <person name="Marr M."/>
            <person name="Pincus D."/>
            <person name="Putnam N."/>
            <person name="Rokas A."/>
            <person name="Wright K.J."/>
            <person name="Zuzow R."/>
            <person name="Dirks W."/>
            <person name="Good M."/>
            <person name="Goodstein D."/>
            <person name="Lemons D."/>
            <person name="Li W."/>
            <person name="Lyons J.B."/>
            <person name="Morris A."/>
            <person name="Nichols S."/>
            <person name="Richter D.J."/>
            <person name="Salamov A."/>
            <person name="Bork P."/>
            <person name="Lim W.A."/>
            <person name="Manning G."/>
            <person name="Miller W.T."/>
            <person name="McGinnis W."/>
            <person name="Shapiro H."/>
            <person name="Tjian R."/>
            <person name="Grigoriev I.V."/>
            <person name="Rokhsar D."/>
        </authorList>
    </citation>
    <scope>NUCLEOTIDE SEQUENCE [LARGE SCALE GENOMIC DNA]</scope>
    <source>
        <strain evidence="2">MX1 / ATCC 50154</strain>
    </source>
</reference>
<dbReference type="InParanoid" id="A9V8K1"/>
<protein>
    <recommendedName>
        <fullName evidence="3">J domain-containing protein</fullName>
    </recommendedName>
</protein>
<dbReference type="GO" id="GO:0005744">
    <property type="term" value="C:TIM23 mitochondrial import inner membrane translocase complex"/>
    <property type="evidence" value="ECO:0000318"/>
    <property type="project" value="GO_Central"/>
</dbReference>
<dbReference type="RefSeq" id="XP_001749083.1">
    <property type="nucleotide sequence ID" value="XM_001749031.1"/>
</dbReference>
<evidence type="ECO:0000313" key="1">
    <source>
        <dbReference type="EMBL" id="EDQ86158.1"/>
    </source>
</evidence>
<name>A9V8K1_MONBE</name>
<dbReference type="STRING" id="81824.A9V8K1"/>
<proteinExistence type="predicted"/>
<dbReference type="GO" id="GO:0030150">
    <property type="term" value="P:protein import into mitochondrial matrix"/>
    <property type="evidence" value="ECO:0000318"/>
    <property type="project" value="GO_Central"/>
</dbReference>
<dbReference type="EMBL" id="CH991568">
    <property type="protein sequence ID" value="EDQ86158.1"/>
    <property type="molecule type" value="Genomic_DNA"/>
</dbReference>
<gene>
    <name evidence="1" type="ORF">MONBRDRAFT_11218</name>
</gene>
<evidence type="ECO:0000313" key="2">
    <source>
        <dbReference type="Proteomes" id="UP000001357"/>
    </source>
</evidence>